<evidence type="ECO:0008006" key="4">
    <source>
        <dbReference type="Google" id="ProtNLM"/>
    </source>
</evidence>
<feature type="transmembrane region" description="Helical" evidence="1">
    <location>
        <begin position="112"/>
        <end position="132"/>
    </location>
</feature>
<dbReference type="OrthoDB" id="1708005at2"/>
<evidence type="ECO:0000313" key="3">
    <source>
        <dbReference type="Proteomes" id="UP000287601"/>
    </source>
</evidence>
<evidence type="ECO:0000256" key="1">
    <source>
        <dbReference type="SAM" id="Phobius"/>
    </source>
</evidence>
<gene>
    <name evidence="2" type="ORF">EQM06_02020</name>
</gene>
<organism evidence="2 3">
    <name type="scientific">Aminipila luticellarii</name>
    <dbReference type="NCBI Taxonomy" id="2507160"/>
    <lineage>
        <taxon>Bacteria</taxon>
        <taxon>Bacillati</taxon>
        <taxon>Bacillota</taxon>
        <taxon>Clostridia</taxon>
        <taxon>Peptostreptococcales</taxon>
        <taxon>Anaerovoracaceae</taxon>
        <taxon>Aminipila</taxon>
    </lineage>
</organism>
<reference evidence="2 3" key="1">
    <citation type="submission" date="2019-01" db="EMBL/GenBank/DDBJ databases">
        <title>Draft genomes of a novel of Aminipila strains.</title>
        <authorList>
            <person name="Ma S."/>
        </authorList>
    </citation>
    <scope>NUCLEOTIDE SEQUENCE [LARGE SCALE GENOMIC DNA]</scope>
    <source>
        <strain evidence="3">JN-39</strain>
    </source>
</reference>
<feature type="transmembrane region" description="Helical" evidence="1">
    <location>
        <begin position="12"/>
        <end position="32"/>
    </location>
</feature>
<dbReference type="RefSeq" id="WP_128744757.1">
    <property type="nucleotide sequence ID" value="NZ_CP035281.1"/>
</dbReference>
<keyword evidence="3" id="KW-1185">Reference proteome</keyword>
<feature type="transmembrane region" description="Helical" evidence="1">
    <location>
        <begin position="83"/>
        <end position="100"/>
    </location>
</feature>
<keyword evidence="1" id="KW-0472">Membrane</keyword>
<name>A0A410PT61_9FIRM</name>
<keyword evidence="1" id="KW-1133">Transmembrane helix</keyword>
<protein>
    <recommendedName>
        <fullName evidence="4">DUF2232 domain-containing protein</fullName>
    </recommendedName>
</protein>
<dbReference type="Proteomes" id="UP000287601">
    <property type="component" value="Chromosome"/>
</dbReference>
<feature type="transmembrane region" description="Helical" evidence="1">
    <location>
        <begin position="144"/>
        <end position="169"/>
    </location>
</feature>
<evidence type="ECO:0000313" key="2">
    <source>
        <dbReference type="EMBL" id="QAT42103.1"/>
    </source>
</evidence>
<dbReference type="AlphaFoldDB" id="A0A410PT61"/>
<keyword evidence="1" id="KW-0812">Transmembrane</keyword>
<proteinExistence type="predicted"/>
<dbReference type="EMBL" id="CP035281">
    <property type="protein sequence ID" value="QAT42103.1"/>
    <property type="molecule type" value="Genomic_DNA"/>
</dbReference>
<sequence length="176" mass="19885">MMKETGIKNKSGKVTALGGVLLALSLLCLYGASFVPGFEITLYTVSSVFIPIMMIESKGKGGWVLYIACSVMALLLLPNKLAAFPYIFFFGIYGLLKFYIEKIKSPSLQLVLKFIVFTGIVVVAYHFFYKLFFSVITLKDISPVILLLIGELFFLVYDIILTGVINYYYRRFYGRI</sequence>
<dbReference type="KEGG" id="amij:EQM06_02020"/>
<accession>A0A410PT61</accession>